<feature type="region of interest" description="Disordered" evidence="1">
    <location>
        <begin position="206"/>
        <end position="240"/>
    </location>
</feature>
<protein>
    <submittedName>
        <fullName evidence="2">Uncharacterized protein</fullName>
    </submittedName>
</protein>
<dbReference type="GeneID" id="85317067"/>
<feature type="compositionally biased region" description="Polar residues" evidence="1">
    <location>
        <begin position="119"/>
        <end position="133"/>
    </location>
</feature>
<keyword evidence="3" id="KW-1185">Reference proteome</keyword>
<evidence type="ECO:0000313" key="2">
    <source>
        <dbReference type="EMBL" id="KAK0722259.1"/>
    </source>
</evidence>
<dbReference type="Proteomes" id="UP001172101">
    <property type="component" value="Unassembled WGS sequence"/>
</dbReference>
<dbReference type="RefSeq" id="XP_060298183.1">
    <property type="nucleotide sequence ID" value="XM_060433797.1"/>
</dbReference>
<evidence type="ECO:0000256" key="1">
    <source>
        <dbReference type="SAM" id="MobiDB-lite"/>
    </source>
</evidence>
<gene>
    <name evidence="2" type="ORF">B0T26DRAFT_210584</name>
</gene>
<dbReference type="EMBL" id="JAUIRO010000003">
    <property type="protein sequence ID" value="KAK0722259.1"/>
    <property type="molecule type" value="Genomic_DNA"/>
</dbReference>
<accession>A0AA40AUK7</accession>
<reference evidence="2" key="1">
    <citation type="submission" date="2023-06" db="EMBL/GenBank/DDBJ databases">
        <title>Genome-scale phylogeny and comparative genomics of the fungal order Sordariales.</title>
        <authorList>
            <consortium name="Lawrence Berkeley National Laboratory"/>
            <person name="Hensen N."/>
            <person name="Bonometti L."/>
            <person name="Westerberg I."/>
            <person name="Brannstrom I.O."/>
            <person name="Guillou S."/>
            <person name="Cros-Aarteil S."/>
            <person name="Calhoun S."/>
            <person name="Haridas S."/>
            <person name="Kuo A."/>
            <person name="Mondo S."/>
            <person name="Pangilinan J."/>
            <person name="Riley R."/>
            <person name="LaButti K."/>
            <person name="Andreopoulos B."/>
            <person name="Lipzen A."/>
            <person name="Chen C."/>
            <person name="Yanf M."/>
            <person name="Daum C."/>
            <person name="Ng V."/>
            <person name="Clum A."/>
            <person name="Steindorff A."/>
            <person name="Ohm R."/>
            <person name="Martin F."/>
            <person name="Silar P."/>
            <person name="Natvig D."/>
            <person name="Lalanne C."/>
            <person name="Gautier V."/>
            <person name="Ament-velasquez S.L."/>
            <person name="Kruys A."/>
            <person name="Hutchinson M.I."/>
            <person name="Powell A.J."/>
            <person name="Barry K."/>
            <person name="Miller A.N."/>
            <person name="Grigoriev I.V."/>
            <person name="Debuchy R."/>
            <person name="Gladieux P."/>
            <person name="Thoren M.H."/>
            <person name="Johannesson H."/>
        </authorList>
    </citation>
    <scope>NUCLEOTIDE SEQUENCE</scope>
    <source>
        <strain evidence="2">SMH2392-1A</strain>
    </source>
</reference>
<comment type="caution">
    <text evidence="2">The sequence shown here is derived from an EMBL/GenBank/DDBJ whole genome shotgun (WGS) entry which is preliminary data.</text>
</comment>
<evidence type="ECO:0000313" key="3">
    <source>
        <dbReference type="Proteomes" id="UP001172101"/>
    </source>
</evidence>
<dbReference type="AlphaFoldDB" id="A0AA40AUK7"/>
<feature type="region of interest" description="Disordered" evidence="1">
    <location>
        <begin position="112"/>
        <end position="133"/>
    </location>
</feature>
<proteinExistence type="predicted"/>
<name>A0AA40AUK7_9PEZI</name>
<feature type="region of interest" description="Disordered" evidence="1">
    <location>
        <begin position="152"/>
        <end position="181"/>
    </location>
</feature>
<sequence length="320" mass="34397">MATNGAGTCLTYDCGSRPEHGVPRPLHIIKQAEKSELQEWIFQRRRSSCESIATHVSMGSGPDHPGDDEPLTVPKRRANRGSHALGGFRRANALQEQEQDAESHVKAAADGPVKFTPHASPSPTQNHPSSLLPLSSRTNLAFPSLYRQGFDGAGDYDRDRRGLSPRPCSAKPSRPATPGRVRHNYSRLRNAKSMFHIQAAMPSPTDLLDGGGDVPAAIISPLTPRQEPDSETDASGGAAPLDPFVLVPQIVVTPESKALNDGVTDLWAAVQLSTQVCPANAPDPMRQKTDYGWGLGRSLGLCPSASGFAYQQYRCHRGVG</sequence>
<organism evidence="2 3">
    <name type="scientific">Lasiosphaeria miniovina</name>
    <dbReference type="NCBI Taxonomy" id="1954250"/>
    <lineage>
        <taxon>Eukaryota</taxon>
        <taxon>Fungi</taxon>
        <taxon>Dikarya</taxon>
        <taxon>Ascomycota</taxon>
        <taxon>Pezizomycotina</taxon>
        <taxon>Sordariomycetes</taxon>
        <taxon>Sordariomycetidae</taxon>
        <taxon>Sordariales</taxon>
        <taxon>Lasiosphaeriaceae</taxon>
        <taxon>Lasiosphaeria</taxon>
    </lineage>
</organism>